<proteinExistence type="predicted"/>
<protein>
    <submittedName>
        <fullName evidence="3">Glucose-6-phosphate dehydrogenase assembly protein OpcA</fullName>
    </submittedName>
</protein>
<dbReference type="PANTHER" id="PTHR38658:SF1">
    <property type="entry name" value="OXPP CYCLE PROTEIN OPCA-RELATED"/>
    <property type="match status" value="1"/>
</dbReference>
<evidence type="ECO:0000313" key="4">
    <source>
        <dbReference type="Proteomes" id="UP001501074"/>
    </source>
</evidence>
<reference evidence="4" key="1">
    <citation type="journal article" date="2019" name="Int. J. Syst. Evol. Microbiol.">
        <title>The Global Catalogue of Microorganisms (GCM) 10K type strain sequencing project: providing services to taxonomists for standard genome sequencing and annotation.</title>
        <authorList>
            <consortium name="The Broad Institute Genomics Platform"/>
            <consortium name="The Broad Institute Genome Sequencing Center for Infectious Disease"/>
            <person name="Wu L."/>
            <person name="Ma J."/>
        </authorList>
    </citation>
    <scope>NUCLEOTIDE SEQUENCE [LARGE SCALE GENOMIC DNA]</scope>
    <source>
        <strain evidence="4">JCM 16902</strain>
    </source>
</reference>
<evidence type="ECO:0000313" key="3">
    <source>
        <dbReference type="EMBL" id="GAA3636864.1"/>
    </source>
</evidence>
<evidence type="ECO:0000259" key="1">
    <source>
        <dbReference type="Pfam" id="PF10128"/>
    </source>
</evidence>
<dbReference type="RefSeq" id="WP_231481759.1">
    <property type="nucleotide sequence ID" value="NZ_BAAAZO010000012.1"/>
</dbReference>
<keyword evidence="4" id="KW-1185">Reference proteome</keyword>
<dbReference type="Pfam" id="PF20171">
    <property type="entry name" value="OpcA_G6PD_C"/>
    <property type="match status" value="1"/>
</dbReference>
<name>A0ABP7ANE3_9ACTN</name>
<sequence>MIVDLPNTTTNEISKRLVEARSESGAVAQGRVLTLILVTDESGSDDAIGTANDASREHPSRVLVIVRGSTDGDSRLDAQIRVGGDAGAAEVVVLRLFGELANHGSALVTPLLLPDAPVVVWWAGEPPADPVNERIGTMATRRIVDSSRAADPLAALTQLASVTAPGTTDLSWSRLTRWRALLAAALDQPPYEEVTSAVVRGAKDKPSVELMAAWLAYALECPVTIEHTDAGTGMVGVTLTRASGDISIVREDGTVATMTQPGQPVRRVALHRRTDVDCLIEELRRLEEDELFSDVLTKGMPRLTQGATV</sequence>
<evidence type="ECO:0000259" key="2">
    <source>
        <dbReference type="Pfam" id="PF20171"/>
    </source>
</evidence>
<dbReference type="PANTHER" id="PTHR38658">
    <property type="entry name" value="OXPP CYCLE PROTEIN OPCA-RELATED"/>
    <property type="match status" value="1"/>
</dbReference>
<dbReference type="Proteomes" id="UP001501074">
    <property type="component" value="Unassembled WGS sequence"/>
</dbReference>
<dbReference type="Pfam" id="PF10128">
    <property type="entry name" value="OpcA_G6PD_assem"/>
    <property type="match status" value="1"/>
</dbReference>
<feature type="domain" description="Glucose-6-phosphate dehydrogenase assembly protein OpcA C-terminal" evidence="2">
    <location>
        <begin position="165"/>
        <end position="296"/>
    </location>
</feature>
<dbReference type="InterPro" id="IPR004555">
    <property type="entry name" value="G6PDH_assembly_OpcA"/>
</dbReference>
<organism evidence="3 4">
    <name type="scientific">Kineosporia mesophila</name>
    <dbReference type="NCBI Taxonomy" id="566012"/>
    <lineage>
        <taxon>Bacteria</taxon>
        <taxon>Bacillati</taxon>
        <taxon>Actinomycetota</taxon>
        <taxon>Actinomycetes</taxon>
        <taxon>Kineosporiales</taxon>
        <taxon>Kineosporiaceae</taxon>
        <taxon>Kineosporia</taxon>
    </lineage>
</organism>
<dbReference type="InterPro" id="IPR046802">
    <property type="entry name" value="OpcA_G6PD_C"/>
</dbReference>
<dbReference type="EMBL" id="BAAAZO010000012">
    <property type="protein sequence ID" value="GAA3636864.1"/>
    <property type="molecule type" value="Genomic_DNA"/>
</dbReference>
<accession>A0ABP7ANE3</accession>
<gene>
    <name evidence="3" type="primary">opcA</name>
    <name evidence="3" type="ORF">GCM10022223_64340</name>
</gene>
<comment type="caution">
    <text evidence="3">The sequence shown here is derived from an EMBL/GenBank/DDBJ whole genome shotgun (WGS) entry which is preliminary data.</text>
</comment>
<feature type="domain" description="Glucose-6-phosphate dehydrogenase assembly protein OpcA N-terminal" evidence="1">
    <location>
        <begin position="51"/>
        <end position="160"/>
    </location>
</feature>
<dbReference type="InterPro" id="IPR046801">
    <property type="entry name" value="OpcA_G6PD_N"/>
</dbReference>